<dbReference type="PANTHER" id="PTHR11712">
    <property type="entry name" value="POLYKETIDE SYNTHASE-RELATED"/>
    <property type="match status" value="1"/>
</dbReference>
<dbReference type="EMBL" id="JAVHUL010000014">
    <property type="protein sequence ID" value="MDQ7917305.1"/>
    <property type="molecule type" value="Genomic_DNA"/>
</dbReference>
<dbReference type="Proteomes" id="UP001230915">
    <property type="component" value="Unassembled WGS sequence"/>
</dbReference>
<evidence type="ECO:0000313" key="4">
    <source>
        <dbReference type="Proteomes" id="UP001230915"/>
    </source>
</evidence>
<organism evidence="3 4">
    <name type="scientific">Mesonia profundi</name>
    <dbReference type="NCBI Taxonomy" id="3070998"/>
    <lineage>
        <taxon>Bacteria</taxon>
        <taxon>Pseudomonadati</taxon>
        <taxon>Bacteroidota</taxon>
        <taxon>Flavobacteriia</taxon>
        <taxon>Flavobacteriales</taxon>
        <taxon>Flavobacteriaceae</taxon>
        <taxon>Mesonia</taxon>
    </lineage>
</organism>
<sequence length="353" mass="39391">MFVNGISSLNAQAISLKEDAVFEEIQTYNTRNLKLYFSDFKTYIKPSAMRRMSSSIKMGVVAALQALENAKIEQPDAIITGTGMGCKTDSDVFLEELLASNEGLLSPTKFIQSTHNTVAGQIALQLQCKAYNMTYVQGSASFESALLDAFLQAATAKNKNYLVGGVDEISTYTSDLHVLDAQLKEEPEVHNLQLLAYKSPGSIQGEGASFFVTSAQKSDSCYASVKDIQLYNQLKEEELESTIHSFLERNNSTLEEIDVVVLGNNGDVNYDKYYHILQEGVFKKTAQTYYKHLVGEFYTSSGFGFWLACKTLKLQEIPPVCRLNECQPQKITKILLYNQYRGKDHSLILLESC</sequence>
<dbReference type="Gene3D" id="3.40.47.10">
    <property type="match status" value="1"/>
</dbReference>
<name>A0ABU1A141_9FLAO</name>
<dbReference type="SUPFAM" id="SSF53901">
    <property type="entry name" value="Thiolase-like"/>
    <property type="match status" value="1"/>
</dbReference>
<dbReference type="Pfam" id="PF13723">
    <property type="entry name" value="Ketoacyl-synt_2"/>
    <property type="match status" value="1"/>
</dbReference>
<dbReference type="RefSeq" id="WP_308864016.1">
    <property type="nucleotide sequence ID" value="NZ_JAVHUL010000014.1"/>
</dbReference>
<proteinExistence type="predicted"/>
<keyword evidence="4" id="KW-1185">Reference proteome</keyword>
<dbReference type="PANTHER" id="PTHR11712:SF336">
    <property type="entry name" value="3-OXOACYL-[ACYL-CARRIER-PROTEIN] SYNTHASE, MITOCHONDRIAL"/>
    <property type="match status" value="1"/>
</dbReference>
<feature type="domain" description="Beta-ketoacyl synthase-like N-terminal" evidence="2">
    <location>
        <begin position="45"/>
        <end position="159"/>
    </location>
</feature>
<protein>
    <submittedName>
        <fullName evidence="3">Beta-ketoacyl synthase chain length factor</fullName>
    </submittedName>
</protein>
<evidence type="ECO:0000259" key="2">
    <source>
        <dbReference type="Pfam" id="PF13723"/>
    </source>
</evidence>
<dbReference type="InterPro" id="IPR014030">
    <property type="entry name" value="Ketoacyl_synth_N"/>
</dbReference>
<evidence type="ECO:0000313" key="3">
    <source>
        <dbReference type="EMBL" id="MDQ7917305.1"/>
    </source>
</evidence>
<accession>A0ABU1A141</accession>
<dbReference type="InterPro" id="IPR016039">
    <property type="entry name" value="Thiolase-like"/>
</dbReference>
<comment type="caution">
    <text evidence="3">The sequence shown here is derived from an EMBL/GenBank/DDBJ whole genome shotgun (WGS) entry which is preliminary data.</text>
</comment>
<keyword evidence="1" id="KW-0808">Transferase</keyword>
<reference evidence="3 4" key="1">
    <citation type="submission" date="2023-08" db="EMBL/GenBank/DDBJ databases">
        <title>Mesonia sp. MT50, isolated from deep-sea sediment of the Mariana Trench.</title>
        <authorList>
            <person name="Fu H."/>
        </authorList>
    </citation>
    <scope>NUCLEOTIDE SEQUENCE [LARGE SCALE GENOMIC DNA]</scope>
    <source>
        <strain evidence="3 4">MT50</strain>
    </source>
</reference>
<dbReference type="InterPro" id="IPR000794">
    <property type="entry name" value="Beta-ketoacyl_synthase"/>
</dbReference>
<evidence type="ECO:0000256" key="1">
    <source>
        <dbReference type="ARBA" id="ARBA00022679"/>
    </source>
</evidence>
<gene>
    <name evidence="3" type="ORF">RBU60_06930</name>
</gene>